<keyword evidence="3 7" id="KW-1133">Transmembrane helix</keyword>
<feature type="domain" description="KASH" evidence="8">
    <location>
        <begin position="583"/>
        <end position="626"/>
    </location>
</feature>
<dbReference type="PANTHER" id="PTHR21640">
    <property type="match status" value="1"/>
</dbReference>
<gene>
    <name evidence="9" type="ORF">Q7C36_016516</name>
</gene>
<dbReference type="GO" id="GO:0034993">
    <property type="term" value="C:meiotic nuclear membrane microtubule tethering complex"/>
    <property type="evidence" value="ECO:0007669"/>
    <property type="project" value="InterPro"/>
</dbReference>
<protein>
    <recommendedName>
        <fullName evidence="8">KASH domain-containing protein</fullName>
    </recommendedName>
</protein>
<name>A0AA88S9E9_TACVA</name>
<dbReference type="InterPro" id="IPR012315">
    <property type="entry name" value="KASH"/>
</dbReference>
<evidence type="ECO:0000256" key="3">
    <source>
        <dbReference type="ARBA" id="ARBA00022989"/>
    </source>
</evidence>
<reference evidence="9" key="1">
    <citation type="submission" date="2023-08" db="EMBL/GenBank/DDBJ databases">
        <title>Pelteobagrus vachellii genome.</title>
        <authorList>
            <person name="Liu H."/>
        </authorList>
    </citation>
    <scope>NUCLEOTIDE SEQUENCE</scope>
    <source>
        <strain evidence="9">PRFRI_2022a</strain>
        <tissue evidence="9">Muscle</tissue>
    </source>
</reference>
<dbReference type="InterPro" id="IPR018159">
    <property type="entry name" value="Spectrin/alpha-actinin"/>
</dbReference>
<dbReference type="Proteomes" id="UP001187315">
    <property type="component" value="Unassembled WGS sequence"/>
</dbReference>
<evidence type="ECO:0000259" key="8">
    <source>
        <dbReference type="Pfam" id="PF10541"/>
    </source>
</evidence>
<comment type="subcellular location">
    <subcellularLocation>
        <location evidence="6">Nucleus outer membrane</location>
        <topology evidence="6">Single-pass type IV membrane protein</topology>
    </subcellularLocation>
</comment>
<accession>A0AA88S9E9</accession>
<dbReference type="AlphaFoldDB" id="A0AA88S9E9"/>
<sequence>MKSKPTLEDLQNLISFCWKSTRSDTSMSTEKAFGQYTKAFDFKGHPEHANLQDWLSLADLSQDDTFSFEGCMQLERRWMLWHKFMNEYSCLDDWLRLAEKSAASPNSSHVLYTTAKEELQKFESLRTEARLCLPQLDSLIQTSHILLRLFKGSMKTRLMDMTKECGQRWDQLSTSLDIVCRRLKHFVVQREDFERQQEKMAIWLAEMDLKLTEVEHFSEMNTCAKMRQLQGFQEAVAESAGQLNALLQQGEELIQRSEPADAQVIESQLQELLLYCARVFQGLNCLHTRLLSMRLVFEDDWVLCPDSGCPSEILLEEESVKDHSLAPPVQGNPTQVCPEQLVLEWDPSVDIGGSINHADAESSFLSACAGGCSTEEHLTNDSWWRRAYRKSEESFPAASIKCIQQPVNKCSLDGMAPPQTPVPADADRSPYASFWKTSTPDSQSPQPVTFKSDHVSAWLVQTPRLCSRAVQTEHAPQQYSRFYSSTFMHKGEEVGEADYLENVLLKRQSCLPHTNNMCSTKSCDLQSKSTKHYPSSQSMKERMDLKDSMKDSSCTKTHCANREQQHWSLSLLNLLEFLKSPSLLCILLALFVVLVIWPTSVLQDNQCYRSNSLAHSFHLALCYAQGGCERGFSFSGFSSLQQIIPFHQHPATDLASHNKI</sequence>
<keyword evidence="10" id="KW-1185">Reference proteome</keyword>
<evidence type="ECO:0000256" key="7">
    <source>
        <dbReference type="SAM" id="Phobius"/>
    </source>
</evidence>
<evidence type="ECO:0000256" key="5">
    <source>
        <dbReference type="ARBA" id="ARBA00023242"/>
    </source>
</evidence>
<comment type="caution">
    <text evidence="9">The sequence shown here is derived from an EMBL/GenBank/DDBJ whole genome shotgun (WGS) entry which is preliminary data.</text>
</comment>
<evidence type="ECO:0000256" key="4">
    <source>
        <dbReference type="ARBA" id="ARBA00023136"/>
    </source>
</evidence>
<dbReference type="PANTHER" id="PTHR21640:SF1">
    <property type="entry name" value="NESPRIN-4"/>
    <property type="match status" value="1"/>
</dbReference>
<keyword evidence="4 7" id="KW-0472">Membrane</keyword>
<dbReference type="EMBL" id="JAVHJS010000017">
    <property type="protein sequence ID" value="KAK2831430.1"/>
    <property type="molecule type" value="Genomic_DNA"/>
</dbReference>
<evidence type="ECO:0000256" key="1">
    <source>
        <dbReference type="ARBA" id="ARBA00008619"/>
    </source>
</evidence>
<evidence type="ECO:0000256" key="6">
    <source>
        <dbReference type="ARBA" id="ARBA00046312"/>
    </source>
</evidence>
<dbReference type="GO" id="GO:0005640">
    <property type="term" value="C:nuclear outer membrane"/>
    <property type="evidence" value="ECO:0007669"/>
    <property type="project" value="UniProtKB-SubCell"/>
</dbReference>
<dbReference type="SUPFAM" id="SSF46966">
    <property type="entry name" value="Spectrin repeat"/>
    <property type="match status" value="2"/>
</dbReference>
<comment type="similarity">
    <text evidence="1">Belongs to the nesprin family.</text>
</comment>
<keyword evidence="2 7" id="KW-0812">Transmembrane</keyword>
<evidence type="ECO:0000256" key="2">
    <source>
        <dbReference type="ARBA" id="ARBA00022692"/>
    </source>
</evidence>
<evidence type="ECO:0000313" key="9">
    <source>
        <dbReference type="EMBL" id="KAK2831430.1"/>
    </source>
</evidence>
<dbReference type="SMART" id="SM00150">
    <property type="entry name" value="SPEC"/>
    <property type="match status" value="2"/>
</dbReference>
<feature type="transmembrane region" description="Helical" evidence="7">
    <location>
        <begin position="581"/>
        <end position="602"/>
    </location>
</feature>
<keyword evidence="5" id="KW-0539">Nucleus</keyword>
<dbReference type="InterPro" id="IPR030268">
    <property type="entry name" value="SYNE4"/>
</dbReference>
<organism evidence="9 10">
    <name type="scientific">Tachysurus vachellii</name>
    <name type="common">Darkbarbel catfish</name>
    <name type="synonym">Pelteobagrus vachellii</name>
    <dbReference type="NCBI Taxonomy" id="175792"/>
    <lineage>
        <taxon>Eukaryota</taxon>
        <taxon>Metazoa</taxon>
        <taxon>Chordata</taxon>
        <taxon>Craniata</taxon>
        <taxon>Vertebrata</taxon>
        <taxon>Euteleostomi</taxon>
        <taxon>Actinopterygii</taxon>
        <taxon>Neopterygii</taxon>
        <taxon>Teleostei</taxon>
        <taxon>Ostariophysi</taxon>
        <taxon>Siluriformes</taxon>
        <taxon>Bagridae</taxon>
        <taxon>Tachysurus</taxon>
    </lineage>
</organism>
<proteinExistence type="inferred from homology"/>
<dbReference type="Pfam" id="PF10541">
    <property type="entry name" value="KASH"/>
    <property type="match status" value="1"/>
</dbReference>
<evidence type="ECO:0000313" key="10">
    <source>
        <dbReference type="Proteomes" id="UP001187315"/>
    </source>
</evidence>
<dbReference type="Gene3D" id="1.20.58.60">
    <property type="match status" value="1"/>
</dbReference>
<dbReference type="CDD" id="cd00176">
    <property type="entry name" value="SPEC"/>
    <property type="match status" value="1"/>
</dbReference>